<accession>A0A5R9F5I1</accession>
<protein>
    <submittedName>
        <fullName evidence="2">Uncharacterized protein</fullName>
    </submittedName>
</protein>
<evidence type="ECO:0000313" key="3">
    <source>
        <dbReference type="Proteomes" id="UP000308230"/>
    </source>
</evidence>
<name>A0A5R9F5I1_9BACL</name>
<dbReference type="Proteomes" id="UP000308230">
    <property type="component" value="Unassembled WGS sequence"/>
</dbReference>
<proteinExistence type="predicted"/>
<evidence type="ECO:0000256" key="1">
    <source>
        <dbReference type="SAM" id="Phobius"/>
    </source>
</evidence>
<keyword evidence="1" id="KW-0812">Transmembrane</keyword>
<sequence>MIPEKKESAEKRSGEYKNEVKVHNSFQINVNFGDSLNLLALAGGIYFAVEIARKAKERKKRIGEATA</sequence>
<reference evidence="2 3" key="1">
    <citation type="submission" date="2019-04" db="EMBL/GenBank/DDBJ databases">
        <title>Bacillus caeni sp. nov., a bacterium isolated from mangrove sediment.</title>
        <authorList>
            <person name="Huang H."/>
            <person name="Mo K."/>
            <person name="Hu Y."/>
        </authorList>
    </citation>
    <scope>NUCLEOTIDE SEQUENCE [LARGE SCALE GENOMIC DNA]</scope>
    <source>
        <strain evidence="2 3">HB172195</strain>
    </source>
</reference>
<organism evidence="2 3">
    <name type="scientific">Exobacillus caeni</name>
    <dbReference type="NCBI Taxonomy" id="2574798"/>
    <lineage>
        <taxon>Bacteria</taxon>
        <taxon>Bacillati</taxon>
        <taxon>Bacillota</taxon>
        <taxon>Bacilli</taxon>
        <taxon>Bacillales</taxon>
        <taxon>Guptibacillaceae</taxon>
        <taxon>Exobacillus</taxon>
    </lineage>
</organism>
<dbReference type="OrthoDB" id="2943182at2"/>
<keyword evidence="3" id="KW-1185">Reference proteome</keyword>
<dbReference type="EMBL" id="SWLG01000013">
    <property type="protein sequence ID" value="TLS36073.1"/>
    <property type="molecule type" value="Genomic_DNA"/>
</dbReference>
<comment type="caution">
    <text evidence="2">The sequence shown here is derived from an EMBL/GenBank/DDBJ whole genome shotgun (WGS) entry which is preliminary data.</text>
</comment>
<dbReference type="AlphaFoldDB" id="A0A5R9F5I1"/>
<keyword evidence="1" id="KW-1133">Transmembrane helix</keyword>
<dbReference type="RefSeq" id="WP_138127954.1">
    <property type="nucleotide sequence ID" value="NZ_SWLG01000013.1"/>
</dbReference>
<keyword evidence="1" id="KW-0472">Membrane</keyword>
<feature type="transmembrane region" description="Helical" evidence="1">
    <location>
        <begin position="35"/>
        <end position="52"/>
    </location>
</feature>
<evidence type="ECO:0000313" key="2">
    <source>
        <dbReference type="EMBL" id="TLS36073.1"/>
    </source>
</evidence>
<gene>
    <name evidence="2" type="ORF">FCL54_16925</name>
</gene>